<evidence type="ECO:0000313" key="8">
    <source>
        <dbReference type="EMBL" id="NOL59919.1"/>
    </source>
</evidence>
<dbReference type="PANTHER" id="PTHR13353:SF5">
    <property type="entry name" value="TRANSMEMBRANE PROTEIN 19"/>
    <property type="match status" value="1"/>
</dbReference>
<evidence type="ECO:0000256" key="1">
    <source>
        <dbReference type="ARBA" id="ARBA00004141"/>
    </source>
</evidence>
<keyword evidence="4 6" id="KW-1133">Transmembrane helix</keyword>
<evidence type="ECO:0000313" key="7">
    <source>
        <dbReference type="EMBL" id="ARD85383.1"/>
    </source>
</evidence>
<dbReference type="InterPro" id="IPR002794">
    <property type="entry name" value="DUF92_TMEM19"/>
</dbReference>
<evidence type="ECO:0000256" key="5">
    <source>
        <dbReference type="ARBA" id="ARBA00023136"/>
    </source>
</evidence>
<dbReference type="AlphaFoldDB" id="A0A1V0N5I0"/>
<feature type="transmembrane region" description="Helical" evidence="6">
    <location>
        <begin position="156"/>
        <end position="178"/>
    </location>
</feature>
<dbReference type="Pfam" id="PF01940">
    <property type="entry name" value="DUF92"/>
    <property type="match status" value="1"/>
</dbReference>
<sequence length="237" mass="25428">MSIYYIIESAVLLILLFVLALKFRIFDLKGTIAALIVGVIIVVLGSLYWLILMLIFAITAQMATKYRIKEKTKMKLQEGENGERHASNVIYAAVIGIAIAAMHFAKIGGFPYFLIFGVSFASVNADTFASEIGVFDSKVYMITGFKKITPGVNGGVSLLGEGAALLGAFIIGLSYIILDFHGFAIIPLLAITILGFVGCQIDSILGAVFENKGKMSKGQVNAVSTLLAVALAFVIFI</sequence>
<proteinExistence type="inferred from homology"/>
<dbReference type="EMBL" id="CP015363">
    <property type="protein sequence ID" value="ARD85383.1"/>
    <property type="molecule type" value="Genomic_DNA"/>
</dbReference>
<reference evidence="8 10" key="2">
    <citation type="submission" date="2020-05" db="EMBL/GenBank/DDBJ databases">
        <authorList>
            <person name="Zhang R."/>
        </authorList>
    </citation>
    <scope>NUCLEOTIDE SEQUENCE [LARGE SCALE GENOMIC DNA]</scope>
    <source>
        <strain evidence="8 10">DSM 28986</strain>
    </source>
</reference>
<gene>
    <name evidence="7" type="ORF">FAD_1534</name>
    <name evidence="8" type="ORF">HLB00_03605</name>
</gene>
<keyword evidence="5 6" id="KW-0472">Membrane</keyword>
<dbReference type="OrthoDB" id="28948at2157"/>
<comment type="subcellular location">
    <subcellularLocation>
        <location evidence="1">Membrane</location>
        <topology evidence="1">Multi-pass membrane protein</topology>
    </subcellularLocation>
</comment>
<evidence type="ECO:0000313" key="9">
    <source>
        <dbReference type="Proteomes" id="UP000192050"/>
    </source>
</evidence>
<protein>
    <submittedName>
        <fullName evidence="8">DUF92 domain-containing protein</fullName>
    </submittedName>
</protein>
<name>A0A1V0N5I0_9ARCH</name>
<keyword evidence="9" id="KW-1185">Reference proteome</keyword>
<dbReference type="RefSeq" id="WP_009886670.1">
    <property type="nucleotide sequence ID" value="NZ_CP015363.1"/>
</dbReference>
<evidence type="ECO:0000313" key="10">
    <source>
        <dbReference type="Proteomes" id="UP000546917"/>
    </source>
</evidence>
<accession>A0A1V0N5I0</accession>
<dbReference type="GeneID" id="31677025"/>
<feature type="transmembrane region" description="Helical" evidence="6">
    <location>
        <begin position="5"/>
        <end position="26"/>
    </location>
</feature>
<feature type="transmembrane region" description="Helical" evidence="6">
    <location>
        <begin position="32"/>
        <end position="64"/>
    </location>
</feature>
<evidence type="ECO:0000256" key="6">
    <source>
        <dbReference type="SAM" id="Phobius"/>
    </source>
</evidence>
<comment type="similarity">
    <text evidence="2">Belongs to the TMEM19 family.</text>
</comment>
<dbReference type="GO" id="GO:0016020">
    <property type="term" value="C:membrane"/>
    <property type="evidence" value="ECO:0007669"/>
    <property type="project" value="UniProtKB-SubCell"/>
</dbReference>
<evidence type="ECO:0000256" key="4">
    <source>
        <dbReference type="ARBA" id="ARBA00022989"/>
    </source>
</evidence>
<evidence type="ECO:0000256" key="2">
    <source>
        <dbReference type="ARBA" id="ARBA00009012"/>
    </source>
</evidence>
<feature type="transmembrane region" description="Helical" evidence="6">
    <location>
        <begin position="184"/>
        <end position="208"/>
    </location>
</feature>
<organism evidence="7 9">
    <name type="scientific">Ferroplasma acidiphilum</name>
    <dbReference type="NCBI Taxonomy" id="74969"/>
    <lineage>
        <taxon>Archaea</taxon>
        <taxon>Methanobacteriati</taxon>
        <taxon>Thermoplasmatota</taxon>
        <taxon>Thermoplasmata</taxon>
        <taxon>Thermoplasmatales</taxon>
        <taxon>Ferroplasmaceae</taxon>
        <taxon>Ferroplasma</taxon>
    </lineage>
</organism>
<reference evidence="7 9" key="1">
    <citation type="submission" date="2011-10" db="EMBL/GenBank/DDBJ databases">
        <title>Metabolic and evolutionary patterns in the extreme acidophile Ferroplasma acidiphilum.</title>
        <authorList>
            <person name="Golyshina O.V."/>
            <person name="Kozyavkin S.A."/>
            <person name="Tatusov R.L."/>
            <person name="Slesarev A.I."/>
            <person name="Golyshin P.N."/>
        </authorList>
    </citation>
    <scope>NUCLEOTIDE SEQUENCE [LARGE SCALE GENOMIC DNA]</scope>
    <source>
        <strain evidence="7">Berkeley</strain>
        <strain evidence="9">Y</strain>
    </source>
</reference>
<feature type="transmembrane region" description="Helical" evidence="6">
    <location>
        <begin position="220"/>
        <end position="236"/>
    </location>
</feature>
<dbReference type="Proteomes" id="UP000192050">
    <property type="component" value="Chromosome"/>
</dbReference>
<dbReference type="GeneID" id="16024800"/>
<dbReference type="KEGG" id="fai:FAD_1534"/>
<dbReference type="STRING" id="74969.FAD_1534"/>
<evidence type="ECO:0000256" key="3">
    <source>
        <dbReference type="ARBA" id="ARBA00022692"/>
    </source>
</evidence>
<dbReference type="PANTHER" id="PTHR13353">
    <property type="entry name" value="TRANSMEMBRANE PROTEIN 19"/>
    <property type="match status" value="1"/>
</dbReference>
<dbReference type="Proteomes" id="UP000546917">
    <property type="component" value="Unassembled WGS sequence"/>
</dbReference>
<dbReference type="EMBL" id="JABGBP010000114">
    <property type="protein sequence ID" value="NOL59919.1"/>
    <property type="molecule type" value="Genomic_DNA"/>
</dbReference>
<keyword evidence="3 6" id="KW-0812">Transmembrane</keyword>